<dbReference type="PANTHER" id="PTHR40448:SF1">
    <property type="entry name" value="TWO-COMPONENT SENSOR HISTIDINE KINASE"/>
    <property type="match status" value="1"/>
</dbReference>
<feature type="transmembrane region" description="Helical" evidence="2">
    <location>
        <begin position="382"/>
        <end position="405"/>
    </location>
</feature>
<dbReference type="SUPFAM" id="SSF55874">
    <property type="entry name" value="ATPase domain of HSP90 chaperone/DNA topoisomerase II/histidine kinase"/>
    <property type="match status" value="1"/>
</dbReference>
<protein>
    <submittedName>
        <fullName evidence="4">GHKL domain-containing protein</fullName>
    </submittedName>
</protein>
<proteinExistence type="predicted"/>
<feature type="compositionally biased region" description="Gly residues" evidence="1">
    <location>
        <begin position="7"/>
        <end position="17"/>
    </location>
</feature>
<feature type="transmembrane region" description="Helical" evidence="2">
    <location>
        <begin position="350"/>
        <end position="370"/>
    </location>
</feature>
<dbReference type="AlphaFoldDB" id="A0A6L5X7N1"/>
<dbReference type="GO" id="GO:0042802">
    <property type="term" value="F:identical protein binding"/>
    <property type="evidence" value="ECO:0007669"/>
    <property type="project" value="TreeGrafter"/>
</dbReference>
<feature type="domain" description="Sensor histidine kinase NatK-like C-terminal" evidence="3">
    <location>
        <begin position="559"/>
        <end position="655"/>
    </location>
</feature>
<evidence type="ECO:0000256" key="2">
    <source>
        <dbReference type="SAM" id="Phobius"/>
    </source>
</evidence>
<accession>A0A6L5X7N1</accession>
<evidence type="ECO:0000259" key="3">
    <source>
        <dbReference type="Pfam" id="PF14501"/>
    </source>
</evidence>
<dbReference type="Proteomes" id="UP000481852">
    <property type="component" value="Unassembled WGS sequence"/>
</dbReference>
<feature type="transmembrane region" description="Helical" evidence="2">
    <location>
        <begin position="48"/>
        <end position="70"/>
    </location>
</feature>
<evidence type="ECO:0000256" key="1">
    <source>
        <dbReference type="SAM" id="MobiDB-lite"/>
    </source>
</evidence>
<feature type="transmembrane region" description="Helical" evidence="2">
    <location>
        <begin position="228"/>
        <end position="250"/>
    </location>
</feature>
<feature type="transmembrane region" description="Helical" evidence="2">
    <location>
        <begin position="287"/>
        <end position="307"/>
    </location>
</feature>
<dbReference type="Gene3D" id="3.30.565.10">
    <property type="entry name" value="Histidine kinase-like ATPase, C-terminal domain"/>
    <property type="match status" value="1"/>
</dbReference>
<feature type="transmembrane region" description="Helical" evidence="2">
    <location>
        <begin position="411"/>
        <end position="432"/>
    </location>
</feature>
<keyword evidence="5" id="KW-1185">Reference proteome</keyword>
<dbReference type="PANTHER" id="PTHR40448">
    <property type="entry name" value="TWO-COMPONENT SENSOR HISTIDINE KINASE"/>
    <property type="match status" value="1"/>
</dbReference>
<feature type="transmembrane region" description="Helical" evidence="2">
    <location>
        <begin position="257"/>
        <end position="275"/>
    </location>
</feature>
<dbReference type="Pfam" id="PF14501">
    <property type="entry name" value="HATPase_c_5"/>
    <property type="match status" value="1"/>
</dbReference>
<feature type="region of interest" description="Disordered" evidence="1">
    <location>
        <begin position="1"/>
        <end position="21"/>
    </location>
</feature>
<organism evidence="4 5">
    <name type="scientific">Porcincola intestinalis</name>
    <dbReference type="NCBI Taxonomy" id="2606632"/>
    <lineage>
        <taxon>Bacteria</taxon>
        <taxon>Bacillati</taxon>
        <taxon>Bacillota</taxon>
        <taxon>Clostridia</taxon>
        <taxon>Lachnospirales</taxon>
        <taxon>Lachnospiraceae</taxon>
        <taxon>Porcincola</taxon>
    </lineage>
</organism>
<dbReference type="InterPro" id="IPR036890">
    <property type="entry name" value="HATPase_C_sf"/>
</dbReference>
<name>A0A6L5X7N1_9FIRM</name>
<comment type="caution">
    <text evidence="4">The sequence shown here is derived from an EMBL/GenBank/DDBJ whole genome shotgun (WGS) entry which is preliminary data.</text>
</comment>
<dbReference type="InterPro" id="IPR032834">
    <property type="entry name" value="NatK-like_C"/>
</dbReference>
<evidence type="ECO:0000313" key="4">
    <source>
        <dbReference type="EMBL" id="MSS15405.1"/>
    </source>
</evidence>
<keyword evidence="2" id="KW-1133">Transmembrane helix</keyword>
<feature type="transmembrane region" description="Helical" evidence="2">
    <location>
        <begin position="319"/>
        <end position="338"/>
    </location>
</feature>
<evidence type="ECO:0000313" key="5">
    <source>
        <dbReference type="Proteomes" id="UP000481852"/>
    </source>
</evidence>
<keyword evidence="2" id="KW-0812">Transmembrane</keyword>
<keyword evidence="2" id="KW-0472">Membrane</keyword>
<gene>
    <name evidence="4" type="ORF">FYJ35_10220</name>
</gene>
<dbReference type="RefSeq" id="WP_154526217.1">
    <property type="nucleotide sequence ID" value="NZ_VULZ01000011.1"/>
</dbReference>
<dbReference type="CDD" id="cd16935">
    <property type="entry name" value="HATPase_AgrC-ComD-like"/>
    <property type="match status" value="1"/>
</dbReference>
<reference evidence="4 5" key="1">
    <citation type="submission" date="2019-08" db="EMBL/GenBank/DDBJ databases">
        <title>In-depth cultivation of the pig gut microbiome towards novel bacterial diversity and tailored functional studies.</title>
        <authorList>
            <person name="Wylensek D."/>
            <person name="Hitch T.C.A."/>
            <person name="Clavel T."/>
        </authorList>
    </citation>
    <scope>NUCLEOTIDE SEQUENCE [LARGE SCALE GENOMIC DNA]</scope>
    <source>
        <strain evidence="4 5">Oil+RF-744-WCA-WT-11</strain>
    </source>
</reference>
<sequence length="658" mass="74182">MEETGTETGGQDMGGQHPGHRRHCIREKQDRQGQGAGVKNSLRSGARMVFRLEPVLFISLFSVLLLALLLQIRGARQSIGTVRQNHWNLVRNVRVRVGTGKNASWKKVTLPETIGNLPGGTTVTVSFRLQSDGSSMLFLNPVYSPVDIYADDKLIYSYGTQGTWPSYMPDPPTGAFSVKLPAHRDEHLLHVELVYTSPKSRSSLVLHSMVTGSGDAVLRYLFERYGYSWVSSLLFIIAGIIMCGLSLFYITFERHGLRLALPGLLIVLAGMWEFSENTMSVYLMHRPVLLYILGFTGMYAMLLPLIVFVQKFTKMEGSLFLSVLRWILEAAVLGSLFLQLAGVVPFTRSLYLFHVLLPAVLILIAVYMLYLGIRKKNRPAIAMFLAILVLAVAAVLELLNYYFVFTERNSILFQNGLQLFCLIILVFGCVEVRRNMELRYRNLELAHDIEMLEQSVEIQKERGRVLTAYESEIRRQRHDLRHHLRYLRQLLQDGKDKEAAAYIESLDQAIPAGTVTRYCENSMVNAVISYYAALAHSDQIRMEVSVRIPAVNPHISDTHLCVILGNLLENAEEACRRMKEGEQWVRLRTKVHGEQLFISMDNSCGGTVQPQDGRYLSSKRSGEGIGLRSVRSLAKAHGGSAEFSSGDNWFRSEICVRL</sequence>
<dbReference type="EMBL" id="VULZ01000011">
    <property type="protein sequence ID" value="MSS15405.1"/>
    <property type="molecule type" value="Genomic_DNA"/>
</dbReference>